<dbReference type="AlphaFoldDB" id="A0A5C5G1M7"/>
<reference evidence="2 3" key="1">
    <citation type="submission" date="2019-03" db="EMBL/GenBank/DDBJ databases">
        <title>Rhodosporidium diobovatum UCD-FST 08-225 genome sequencing, assembly, and annotation.</title>
        <authorList>
            <person name="Fakankun I.U."/>
            <person name="Fristensky B."/>
            <person name="Levin D.B."/>
        </authorList>
    </citation>
    <scope>NUCLEOTIDE SEQUENCE [LARGE SCALE GENOMIC DNA]</scope>
    <source>
        <strain evidence="2 3">UCD-FST 08-225</strain>
    </source>
</reference>
<comment type="caution">
    <text evidence="2">The sequence shown here is derived from an EMBL/GenBank/DDBJ whole genome shotgun (WGS) entry which is preliminary data.</text>
</comment>
<evidence type="ECO:0000313" key="2">
    <source>
        <dbReference type="EMBL" id="TNY23003.1"/>
    </source>
</evidence>
<gene>
    <name evidence="2" type="ORF">DMC30DRAFT_87038</name>
</gene>
<keyword evidence="3" id="KW-1185">Reference proteome</keyword>
<name>A0A5C5G1M7_9BASI</name>
<protein>
    <submittedName>
        <fullName evidence="2">Uncharacterized protein</fullName>
    </submittedName>
</protein>
<dbReference type="SUPFAM" id="SSF52058">
    <property type="entry name" value="L domain-like"/>
    <property type="match status" value="1"/>
</dbReference>
<sequence length="241" mass="27055">MSTQLPDEVLLAILDEASTPASGRTDYRIRQRTMRSVCLASRRLFRLAQPLLWQQVWVDSRDDLAALRACPVVAALGGLTTTYRAELTWNEKAAEVHDLLPNVIEMRLEKGYDDELHLPVLEGFTKLRRLTLAHQRLATTPPLLPHLERLDIIDVEAGSHLGDQWFCPDLLPRLRVLYIHSWLDSDFNLGAQLDDMVSWRMYDQCERGSLEAKEGRAGVARAEGGVHGARRPGGAGRSPGE</sequence>
<accession>A0A5C5G1M7</accession>
<evidence type="ECO:0000313" key="3">
    <source>
        <dbReference type="Proteomes" id="UP000311382"/>
    </source>
</evidence>
<dbReference type="EMBL" id="SOZI01000017">
    <property type="protein sequence ID" value="TNY23003.1"/>
    <property type="molecule type" value="Genomic_DNA"/>
</dbReference>
<dbReference type="Proteomes" id="UP000311382">
    <property type="component" value="Unassembled WGS sequence"/>
</dbReference>
<evidence type="ECO:0000256" key="1">
    <source>
        <dbReference type="SAM" id="MobiDB-lite"/>
    </source>
</evidence>
<organism evidence="2 3">
    <name type="scientific">Rhodotorula diobovata</name>
    <dbReference type="NCBI Taxonomy" id="5288"/>
    <lineage>
        <taxon>Eukaryota</taxon>
        <taxon>Fungi</taxon>
        <taxon>Dikarya</taxon>
        <taxon>Basidiomycota</taxon>
        <taxon>Pucciniomycotina</taxon>
        <taxon>Microbotryomycetes</taxon>
        <taxon>Sporidiobolales</taxon>
        <taxon>Sporidiobolaceae</taxon>
        <taxon>Rhodotorula</taxon>
    </lineage>
</organism>
<feature type="region of interest" description="Disordered" evidence="1">
    <location>
        <begin position="213"/>
        <end position="241"/>
    </location>
</feature>
<proteinExistence type="predicted"/>
<dbReference type="OrthoDB" id="10594398at2759"/>
<feature type="compositionally biased region" description="Gly residues" evidence="1">
    <location>
        <begin position="225"/>
        <end position="241"/>
    </location>
</feature>